<dbReference type="AlphaFoldDB" id="A0A0F9C969"/>
<organism evidence="2">
    <name type="scientific">marine sediment metagenome</name>
    <dbReference type="NCBI Taxonomy" id="412755"/>
    <lineage>
        <taxon>unclassified sequences</taxon>
        <taxon>metagenomes</taxon>
        <taxon>ecological metagenomes</taxon>
    </lineage>
</organism>
<protein>
    <submittedName>
        <fullName evidence="2">Uncharacterized protein</fullName>
    </submittedName>
</protein>
<dbReference type="EMBL" id="LAZR01037194">
    <property type="protein sequence ID" value="KKL22832.1"/>
    <property type="molecule type" value="Genomic_DNA"/>
</dbReference>
<evidence type="ECO:0000256" key="1">
    <source>
        <dbReference type="SAM" id="MobiDB-lite"/>
    </source>
</evidence>
<feature type="region of interest" description="Disordered" evidence="1">
    <location>
        <begin position="27"/>
        <end position="54"/>
    </location>
</feature>
<reference evidence="2" key="1">
    <citation type="journal article" date="2015" name="Nature">
        <title>Complex archaea that bridge the gap between prokaryotes and eukaryotes.</title>
        <authorList>
            <person name="Spang A."/>
            <person name="Saw J.H."/>
            <person name="Jorgensen S.L."/>
            <person name="Zaremba-Niedzwiedzka K."/>
            <person name="Martijn J."/>
            <person name="Lind A.E."/>
            <person name="van Eijk R."/>
            <person name="Schleper C."/>
            <person name="Guy L."/>
            <person name="Ettema T.J."/>
        </authorList>
    </citation>
    <scope>NUCLEOTIDE SEQUENCE</scope>
</reference>
<name>A0A0F9C969_9ZZZZ</name>
<comment type="caution">
    <text evidence="2">The sequence shown here is derived from an EMBL/GenBank/DDBJ whole genome shotgun (WGS) entry which is preliminary data.</text>
</comment>
<gene>
    <name evidence="2" type="ORF">LCGC14_2431450</name>
</gene>
<accession>A0A0F9C969</accession>
<evidence type="ECO:0000313" key="2">
    <source>
        <dbReference type="EMBL" id="KKL22832.1"/>
    </source>
</evidence>
<sequence length="115" mass="12017">MAQYQHFDPYQMMLDPTLDSTFTVKSGVGVPAQQPQAAPAQPQPQGQPNQVPPNMLGLISMLGQYGSILSGGQSTVMGQVGGAAAGQAQNALFNQFLQMLSGGGGQQPIPFNQAR</sequence>
<proteinExistence type="predicted"/>